<dbReference type="Proteomes" id="UP000247454">
    <property type="component" value="Unassembled WGS sequence"/>
</dbReference>
<gene>
    <name evidence="1" type="ORF">C7477_103161</name>
</gene>
<reference evidence="1 2" key="1">
    <citation type="submission" date="2018-06" db="EMBL/GenBank/DDBJ databases">
        <title>Genomic Encyclopedia of Type Strains, Phase III (KMG-III): the genomes of soil and plant-associated and newly described type strains.</title>
        <authorList>
            <person name="Whitman W."/>
        </authorList>
    </citation>
    <scope>NUCLEOTIDE SEQUENCE [LARGE SCALE GENOMIC DNA]</scope>
    <source>
        <strain evidence="1 2">ORS 1419</strain>
    </source>
</reference>
<name>A0A318T457_9HYPH</name>
<comment type="caution">
    <text evidence="1">The sequence shown here is derived from an EMBL/GenBank/DDBJ whole genome shotgun (WGS) entry which is preliminary data.</text>
</comment>
<evidence type="ECO:0000313" key="2">
    <source>
        <dbReference type="Proteomes" id="UP000247454"/>
    </source>
</evidence>
<evidence type="ECO:0000313" key="1">
    <source>
        <dbReference type="EMBL" id="PYE89653.1"/>
    </source>
</evidence>
<organism evidence="1 2">
    <name type="scientific">Phyllobacterium leguminum</name>
    <dbReference type="NCBI Taxonomy" id="314237"/>
    <lineage>
        <taxon>Bacteria</taxon>
        <taxon>Pseudomonadati</taxon>
        <taxon>Pseudomonadota</taxon>
        <taxon>Alphaproteobacteria</taxon>
        <taxon>Hyphomicrobiales</taxon>
        <taxon>Phyllobacteriaceae</taxon>
        <taxon>Phyllobacterium</taxon>
    </lineage>
</organism>
<proteinExistence type="predicted"/>
<keyword evidence="2" id="KW-1185">Reference proteome</keyword>
<dbReference type="OrthoDB" id="8451746at2"/>
<protein>
    <submittedName>
        <fullName evidence="1">Uncharacterized protein</fullName>
    </submittedName>
</protein>
<sequence>MADLVLRPSSHYPDKPFALQLRHHGPVETEYRTLCRVNRSTADEIINAGGAFWLLGEPKEASNDHD</sequence>
<dbReference type="AlphaFoldDB" id="A0A318T457"/>
<dbReference type="RefSeq" id="WP_110749139.1">
    <property type="nucleotide sequence ID" value="NZ_QJTF01000003.1"/>
</dbReference>
<accession>A0A318T457</accession>
<dbReference type="EMBL" id="QJTF01000003">
    <property type="protein sequence ID" value="PYE89653.1"/>
    <property type="molecule type" value="Genomic_DNA"/>
</dbReference>